<feature type="domain" description="ShlB POTRA" evidence="6">
    <location>
        <begin position="78"/>
        <end position="130"/>
    </location>
</feature>
<name>A0ABQ0P0D7_9PROT</name>
<dbReference type="InterPro" id="IPR013686">
    <property type="entry name" value="Polypept-transport_assoc_ShlB"/>
</dbReference>
<evidence type="ECO:0000256" key="1">
    <source>
        <dbReference type="ARBA" id="ARBA00022452"/>
    </source>
</evidence>
<evidence type="ECO:0000259" key="4">
    <source>
        <dbReference type="Pfam" id="PF03865"/>
    </source>
</evidence>
<evidence type="ECO:0000259" key="6">
    <source>
        <dbReference type="Pfam" id="PF17287"/>
    </source>
</evidence>
<keyword evidence="8" id="KW-1185">Reference proteome</keyword>
<feature type="domain" description="Polypeptide-transport-associated ShlB-type" evidence="5">
    <location>
        <begin position="2"/>
        <end position="76"/>
    </location>
</feature>
<feature type="domain" description="Haemolysin activator HlyB C-terminal" evidence="4">
    <location>
        <begin position="135"/>
        <end position="467"/>
    </location>
</feature>
<dbReference type="Gene3D" id="2.40.160.50">
    <property type="entry name" value="membrane protein fhac: a member of the omp85/tpsb transporter family"/>
    <property type="match status" value="1"/>
</dbReference>
<evidence type="ECO:0000259" key="5">
    <source>
        <dbReference type="Pfam" id="PF08479"/>
    </source>
</evidence>
<dbReference type="Pfam" id="PF17287">
    <property type="entry name" value="POTRA_3"/>
    <property type="match status" value="1"/>
</dbReference>
<dbReference type="Pfam" id="PF08479">
    <property type="entry name" value="POTRA_2"/>
    <property type="match status" value="1"/>
</dbReference>
<evidence type="ECO:0000313" key="8">
    <source>
        <dbReference type="Proteomes" id="UP001062901"/>
    </source>
</evidence>
<protein>
    <submittedName>
        <fullName evidence="7">Hemolysin transporter protein</fullName>
    </submittedName>
</protein>
<dbReference type="PANTHER" id="PTHR34597:SF3">
    <property type="entry name" value="OUTER MEMBRANE TRANSPORTER CDIB"/>
    <property type="match status" value="1"/>
</dbReference>
<keyword evidence="1" id="KW-1134">Transmembrane beta strand</keyword>
<evidence type="ECO:0000256" key="3">
    <source>
        <dbReference type="ARBA" id="ARBA00023237"/>
    </source>
</evidence>
<dbReference type="PANTHER" id="PTHR34597">
    <property type="entry name" value="SLR1661 PROTEIN"/>
    <property type="match status" value="1"/>
</dbReference>
<reference evidence="7" key="1">
    <citation type="submission" date="2013-04" db="EMBL/GenBank/DDBJ databases">
        <title>The genome sequencing project of 58 acetic acid bacteria.</title>
        <authorList>
            <person name="Okamoto-Kainuma A."/>
            <person name="Ishikawa M."/>
            <person name="Umino S."/>
            <person name="Koizumi Y."/>
            <person name="Shiwa Y."/>
            <person name="Yoshikawa H."/>
            <person name="Matsutani M."/>
            <person name="Matsushita K."/>
        </authorList>
    </citation>
    <scope>NUCLEOTIDE SEQUENCE</scope>
    <source>
        <strain evidence="7">DSM 15669</strain>
    </source>
</reference>
<sequence>MAISQVHIHKADHLPLAYVRKLEREFSGRCLGVQELNSLVNRLNGAYLERGYITSRAYLPEQKLSDGVLSVVVIEGSLEGVDIKGRPRRFVSAMAFPGLKSQILNLRDLEQGVEQMNRLPHFGAQMAIRPGKQVGTSRVVVTAPSHGILHGQLWADNNGQRVTGREVGHALLMAENPLGLLDLWSIEYDHSLRGPDHGARGTSFLSANGSIPFGAWTLFGSWWQSQDAYPLQARTELYHLSGSQTDWQVGVSRTLWRHHNGVTTGQVSFERKTFGSEVDHTSVNSQTGRQAYVNASVSESLKVGASSWYVTGGVKIAVDGAGSWNGYAHPAWNEPHRAYAKPTLDIDGYVPFASRWLWHTTMHGEISSRDQNPINELQVGGPYTVRGFLAQAFVGNDGGYIRNDVSWTPAFDTGKCGFYSTLCGTFLKGVQLYGALDFGVVRAGFSSSATPAVLKGGEMAGVGLGVRKTTGLFFWNVILTHAIARGPLPAEGLITFFNTGIRL</sequence>
<keyword evidence="2" id="KW-0812">Transmembrane</keyword>
<comment type="caution">
    <text evidence="7">The sequence shown here is derived from an EMBL/GenBank/DDBJ whole genome shotgun (WGS) entry which is preliminary data.</text>
</comment>
<keyword evidence="3" id="KW-0998">Cell outer membrane</keyword>
<dbReference type="Proteomes" id="UP001062901">
    <property type="component" value="Unassembled WGS sequence"/>
</dbReference>
<evidence type="ECO:0000313" key="7">
    <source>
        <dbReference type="EMBL" id="GBQ07974.1"/>
    </source>
</evidence>
<dbReference type="Gene3D" id="3.10.20.310">
    <property type="entry name" value="membrane protein fhac"/>
    <property type="match status" value="1"/>
</dbReference>
<gene>
    <name evidence="7" type="ORF">AA15669_1606</name>
</gene>
<proteinExistence type="predicted"/>
<dbReference type="Pfam" id="PF03865">
    <property type="entry name" value="ShlB"/>
    <property type="match status" value="1"/>
</dbReference>
<dbReference type="InterPro" id="IPR005565">
    <property type="entry name" value="Hemolysn_activator_HlyB_C"/>
</dbReference>
<evidence type="ECO:0000256" key="2">
    <source>
        <dbReference type="ARBA" id="ARBA00022692"/>
    </source>
</evidence>
<dbReference type="InterPro" id="IPR027282">
    <property type="entry name" value="TPS"/>
</dbReference>
<dbReference type="PIRSF" id="PIRSF029745">
    <property type="entry name" value="FhaC"/>
    <property type="match status" value="1"/>
</dbReference>
<dbReference type="InterPro" id="IPR035251">
    <property type="entry name" value="ShlB_POTRA"/>
</dbReference>
<dbReference type="InterPro" id="IPR051544">
    <property type="entry name" value="TPS_OM_transporter"/>
</dbReference>
<dbReference type="EMBL" id="BAQD01000057">
    <property type="protein sequence ID" value="GBQ07974.1"/>
    <property type="molecule type" value="Genomic_DNA"/>
</dbReference>
<accession>A0ABQ0P0D7</accession>
<organism evidence="7 8">
    <name type="scientific">Saccharibacter floricola DSM 15669</name>
    <dbReference type="NCBI Taxonomy" id="1123227"/>
    <lineage>
        <taxon>Bacteria</taxon>
        <taxon>Pseudomonadati</taxon>
        <taxon>Pseudomonadota</taxon>
        <taxon>Alphaproteobacteria</taxon>
        <taxon>Acetobacterales</taxon>
        <taxon>Acetobacteraceae</taxon>
        <taxon>Saccharibacter</taxon>
    </lineage>
</organism>
<keyword evidence="1" id="KW-0472">Membrane</keyword>